<proteinExistence type="predicted"/>
<organism evidence="1 2">
    <name type="scientific">Cryobacterium roopkundense</name>
    <dbReference type="NCBI Taxonomy" id="1001240"/>
    <lineage>
        <taxon>Bacteria</taxon>
        <taxon>Bacillati</taxon>
        <taxon>Actinomycetota</taxon>
        <taxon>Actinomycetes</taxon>
        <taxon>Micrococcales</taxon>
        <taxon>Microbacteriaceae</taxon>
        <taxon>Cryobacterium</taxon>
    </lineage>
</organism>
<dbReference type="Proteomes" id="UP000561726">
    <property type="component" value="Unassembled WGS sequence"/>
</dbReference>
<name>A0A7W8ZVI3_9MICO</name>
<dbReference type="EMBL" id="JACHBQ010000001">
    <property type="protein sequence ID" value="MBB5640770.1"/>
    <property type="molecule type" value="Genomic_DNA"/>
</dbReference>
<sequence length="260" mass="29277">MDRSAVDTRRREAKTEDALRLDGVEIKVSVGSDQIASAESFFALALHEPKRRTIYFCDSPATPDTPALPLFRQGVIIRLRKNKGGADDVTVKLRPCHRWQLTPQWLKADSGDSWKFRVEEDWAGQNKALAASLETAARDREIAEMVDQARGVDLTTRQEDFLEDCAVQPVDLPGLEILGPITATKWTLPYENDHEIAAELWHVTDEMRFLEFSIRVAPVDAPPAQKRFENLFRSTGIPYDGLPETKTQLVLEYLTGRAGT</sequence>
<evidence type="ECO:0000313" key="1">
    <source>
        <dbReference type="EMBL" id="MBB5640770.1"/>
    </source>
</evidence>
<evidence type="ECO:0008006" key="3">
    <source>
        <dbReference type="Google" id="ProtNLM"/>
    </source>
</evidence>
<dbReference type="AlphaFoldDB" id="A0A7W8ZVI3"/>
<protein>
    <recommendedName>
        <fullName evidence="3">CYTH domain-containing protein</fullName>
    </recommendedName>
</protein>
<reference evidence="1 2" key="1">
    <citation type="submission" date="2020-08" db="EMBL/GenBank/DDBJ databases">
        <title>Sequencing the genomes of 1000 actinobacteria strains.</title>
        <authorList>
            <person name="Klenk H.-P."/>
        </authorList>
    </citation>
    <scope>NUCLEOTIDE SEQUENCE [LARGE SCALE GENOMIC DNA]</scope>
    <source>
        <strain evidence="1 2">DSM 21065</strain>
    </source>
</reference>
<gene>
    <name evidence="1" type="ORF">BJ997_001318</name>
</gene>
<dbReference type="RefSeq" id="WP_052541995.1">
    <property type="nucleotide sequence ID" value="NZ_JACHBQ010000001.1"/>
</dbReference>
<accession>A0A7W8ZVI3</accession>
<dbReference type="OrthoDB" id="5764514at2"/>
<comment type="caution">
    <text evidence="1">The sequence shown here is derived from an EMBL/GenBank/DDBJ whole genome shotgun (WGS) entry which is preliminary data.</text>
</comment>
<evidence type="ECO:0000313" key="2">
    <source>
        <dbReference type="Proteomes" id="UP000561726"/>
    </source>
</evidence>